<reference evidence="2 3" key="1">
    <citation type="submission" date="2019-03" db="EMBL/GenBank/DDBJ databases">
        <title>The genome sequence of a newly discovered highly antifungal drug resistant Aspergillus species, Aspergillus tanneri NIH 1004.</title>
        <authorList>
            <person name="Mounaud S."/>
            <person name="Singh I."/>
            <person name="Joardar V."/>
            <person name="Pakala S."/>
            <person name="Pakala S."/>
            <person name="Venepally P."/>
            <person name="Hoover J."/>
            <person name="Nierman W."/>
            <person name="Chung J."/>
            <person name="Losada L."/>
        </authorList>
    </citation>
    <scope>NUCLEOTIDE SEQUENCE [LARGE SCALE GENOMIC DNA]</scope>
    <source>
        <strain evidence="2 3">NIH1004</strain>
    </source>
</reference>
<gene>
    <name evidence="2" type="ORF">EYZ11_008120</name>
</gene>
<sequence length="25" mass="2664">MNTLQDGGLDQDTVTKEGKGAPMTR</sequence>
<accession>A0A4S3JBF5</accession>
<name>A0A4S3JBF5_9EURO</name>
<dbReference type="VEuPathDB" id="FungiDB:EYZ11_008120"/>
<evidence type="ECO:0000313" key="2">
    <source>
        <dbReference type="EMBL" id="THC92400.1"/>
    </source>
</evidence>
<keyword evidence="3" id="KW-1185">Reference proteome</keyword>
<protein>
    <submittedName>
        <fullName evidence="2">Uncharacterized protein</fullName>
    </submittedName>
</protein>
<evidence type="ECO:0000256" key="1">
    <source>
        <dbReference type="SAM" id="MobiDB-lite"/>
    </source>
</evidence>
<proteinExistence type="predicted"/>
<feature type="region of interest" description="Disordered" evidence="1">
    <location>
        <begin position="1"/>
        <end position="25"/>
    </location>
</feature>
<dbReference type="Proteomes" id="UP000308092">
    <property type="component" value="Unassembled WGS sequence"/>
</dbReference>
<organism evidence="2 3">
    <name type="scientific">Aspergillus tanneri</name>
    <dbReference type="NCBI Taxonomy" id="1220188"/>
    <lineage>
        <taxon>Eukaryota</taxon>
        <taxon>Fungi</taxon>
        <taxon>Dikarya</taxon>
        <taxon>Ascomycota</taxon>
        <taxon>Pezizomycotina</taxon>
        <taxon>Eurotiomycetes</taxon>
        <taxon>Eurotiomycetidae</taxon>
        <taxon>Eurotiales</taxon>
        <taxon>Aspergillaceae</taxon>
        <taxon>Aspergillus</taxon>
        <taxon>Aspergillus subgen. Circumdati</taxon>
    </lineage>
</organism>
<evidence type="ECO:0000313" key="3">
    <source>
        <dbReference type="Proteomes" id="UP000308092"/>
    </source>
</evidence>
<comment type="caution">
    <text evidence="2">The sequence shown here is derived from an EMBL/GenBank/DDBJ whole genome shotgun (WGS) entry which is preliminary data.</text>
</comment>
<dbReference type="AlphaFoldDB" id="A0A4S3JBF5"/>
<dbReference type="EMBL" id="SOSA01000337">
    <property type="protein sequence ID" value="THC92400.1"/>
    <property type="molecule type" value="Genomic_DNA"/>
</dbReference>